<dbReference type="PANTHER" id="PTHR35565:SF3">
    <property type="entry name" value="TYPE VI SECRETION SYSTEM SHEATH PROTEIN TSSC1"/>
    <property type="match status" value="1"/>
</dbReference>
<protein>
    <submittedName>
        <fullName evidence="3">Type VI secretion protein</fullName>
    </submittedName>
</protein>
<sequence length="511" mass="58203">MPHETISFVTSEIFKEDTGVKKPVSSSSQALKNKHLVERFLRESDSTRSLLLWLENSSHSLSQFDKTSVLPFLLKAIERIDRQLEQQINAIIHHDAFQALEASWRGLLYLVNQQELHDKDQKVKVKMLDCCWTTLSKDINRAIEFDQSDFFKLIYNNEYDMSGGEPFGTLIGDYQITHKSRPGISTNDIDVLKEISRTAAAAFAPFIASASPSLFGADDFADLSAHMNIAKIFEQNEYIKWNSLRKMDDSRFIGLTMPNILMRSPYLIDGTRSEGFKFKESIKNPKKDHLWGNAAYAFGGVLIRAFSESGWFGHIRGLEPGARKKGLVCDLAVSQYEPDLYRKRMKPSVDLLISDRAEKAFSDQGFIPLSPVLGCEHLVFYSNASVQKPPRYDLPEDNINAKLSSMLQYILCVSRFAHYIKVLGREKIGSLHSAEACQRELQLWLHKYTTASDVSSDEVRSKYPLRNAQVQVKEMRGKPGHFYSIIQLQPHFQLDQMVSSIKLVTELTSRN</sequence>
<gene>
    <name evidence="3" type="ORF">GCM10009410_00790</name>
</gene>
<proteinExistence type="predicted"/>
<keyword evidence="4" id="KW-1185">Reference proteome</keyword>
<dbReference type="RefSeq" id="WP_188952299.1">
    <property type="nucleotide sequence ID" value="NZ_BMQW01000001.1"/>
</dbReference>
<feature type="domain" description="TssC1 C-terminal" evidence="2">
    <location>
        <begin position="397"/>
        <end position="507"/>
    </location>
</feature>
<evidence type="ECO:0000313" key="3">
    <source>
        <dbReference type="EMBL" id="GGP73127.1"/>
    </source>
</evidence>
<dbReference type="Pfam" id="PF18945">
    <property type="entry name" value="VipB_2"/>
    <property type="match status" value="1"/>
</dbReference>
<evidence type="ECO:0000313" key="4">
    <source>
        <dbReference type="Proteomes" id="UP000654004"/>
    </source>
</evidence>
<organism evidence="3 4">
    <name type="scientific">Shewanella ulleungensis</name>
    <dbReference type="NCBI Taxonomy" id="2282699"/>
    <lineage>
        <taxon>Bacteria</taxon>
        <taxon>Pseudomonadati</taxon>
        <taxon>Pseudomonadota</taxon>
        <taxon>Gammaproteobacteria</taxon>
        <taxon>Alteromonadales</taxon>
        <taxon>Shewanellaceae</taxon>
        <taxon>Shewanella</taxon>
    </lineage>
</organism>
<dbReference type="Pfam" id="PF05943">
    <property type="entry name" value="VipB"/>
    <property type="match status" value="1"/>
</dbReference>
<feature type="domain" description="TssC1 N-terminal" evidence="1">
    <location>
        <begin position="75"/>
        <end position="387"/>
    </location>
</feature>
<evidence type="ECO:0000259" key="2">
    <source>
        <dbReference type="Pfam" id="PF18945"/>
    </source>
</evidence>
<dbReference type="InterPro" id="IPR044031">
    <property type="entry name" value="TssC1_N"/>
</dbReference>
<dbReference type="EMBL" id="BMQW01000001">
    <property type="protein sequence ID" value="GGP73127.1"/>
    <property type="molecule type" value="Genomic_DNA"/>
</dbReference>
<comment type="caution">
    <text evidence="3">The sequence shown here is derived from an EMBL/GenBank/DDBJ whole genome shotgun (WGS) entry which is preliminary data.</text>
</comment>
<dbReference type="PANTHER" id="PTHR35565">
    <property type="entry name" value="CYTOPLASMIC PROTEIN-RELATED"/>
    <property type="match status" value="1"/>
</dbReference>
<dbReference type="Proteomes" id="UP000654004">
    <property type="component" value="Unassembled WGS sequence"/>
</dbReference>
<name>A0ABQ2QDG3_9GAMM</name>
<reference evidence="4" key="1">
    <citation type="journal article" date="2019" name="Int. J. Syst. Evol. Microbiol.">
        <title>The Global Catalogue of Microorganisms (GCM) 10K type strain sequencing project: providing services to taxonomists for standard genome sequencing and annotation.</title>
        <authorList>
            <consortium name="The Broad Institute Genomics Platform"/>
            <consortium name="The Broad Institute Genome Sequencing Center for Infectious Disease"/>
            <person name="Wu L."/>
            <person name="Ma J."/>
        </authorList>
    </citation>
    <scope>NUCLEOTIDE SEQUENCE [LARGE SCALE GENOMIC DNA]</scope>
    <source>
        <strain evidence="4">JCM 32305</strain>
    </source>
</reference>
<evidence type="ECO:0000259" key="1">
    <source>
        <dbReference type="Pfam" id="PF05943"/>
    </source>
</evidence>
<dbReference type="InterPro" id="IPR044032">
    <property type="entry name" value="TssC1_C"/>
</dbReference>
<dbReference type="NCBIfam" id="TIGR03355">
    <property type="entry name" value="VI_chp_2"/>
    <property type="match status" value="1"/>
</dbReference>
<dbReference type="InterPro" id="IPR010269">
    <property type="entry name" value="T6SS_TssC-like"/>
</dbReference>
<accession>A0ABQ2QDG3</accession>